<protein>
    <submittedName>
        <fullName evidence="1">Uncharacterized protein</fullName>
    </submittedName>
</protein>
<reference evidence="2" key="1">
    <citation type="journal article" date="2019" name="Int. J. Syst. Evol. Microbiol.">
        <title>The Global Catalogue of Microorganisms (GCM) 10K type strain sequencing project: providing services to taxonomists for standard genome sequencing and annotation.</title>
        <authorList>
            <consortium name="The Broad Institute Genomics Platform"/>
            <consortium name="The Broad Institute Genome Sequencing Center for Infectious Disease"/>
            <person name="Wu L."/>
            <person name="Ma J."/>
        </authorList>
    </citation>
    <scope>NUCLEOTIDE SEQUENCE [LARGE SCALE GENOMIC DNA]</scope>
    <source>
        <strain evidence="2">CGMCC 1.15345</strain>
    </source>
</reference>
<organism evidence="1 2">
    <name type="scientific">Flavobacterium quisquiliarum</name>
    <dbReference type="NCBI Taxonomy" id="1834436"/>
    <lineage>
        <taxon>Bacteria</taxon>
        <taxon>Pseudomonadati</taxon>
        <taxon>Bacteroidota</taxon>
        <taxon>Flavobacteriia</taxon>
        <taxon>Flavobacteriales</taxon>
        <taxon>Flavobacteriaceae</taxon>
        <taxon>Flavobacterium</taxon>
    </lineage>
</organism>
<evidence type="ECO:0000313" key="1">
    <source>
        <dbReference type="EMBL" id="MFC4390938.1"/>
    </source>
</evidence>
<keyword evidence="2" id="KW-1185">Reference proteome</keyword>
<dbReference type="RefSeq" id="WP_179005825.1">
    <property type="nucleotide sequence ID" value="NZ_JBHSCO010000002.1"/>
</dbReference>
<dbReference type="EMBL" id="JBHSCO010000002">
    <property type="protein sequence ID" value="MFC4390938.1"/>
    <property type="molecule type" value="Genomic_DNA"/>
</dbReference>
<gene>
    <name evidence="1" type="ORF">ACFOY0_08025</name>
</gene>
<proteinExistence type="predicted"/>
<comment type="caution">
    <text evidence="1">The sequence shown here is derived from an EMBL/GenBank/DDBJ whole genome shotgun (WGS) entry which is preliminary data.</text>
</comment>
<dbReference type="Proteomes" id="UP001595719">
    <property type="component" value="Unassembled WGS sequence"/>
</dbReference>
<evidence type="ECO:0000313" key="2">
    <source>
        <dbReference type="Proteomes" id="UP001595719"/>
    </source>
</evidence>
<sequence length="308" mass="36224">MGFLDIFKKKTGYNLPDMYKGIVTKEEYNFVMNTAIQYHEENGFVISKIDEGEIVTEVGGEVQHRYFDNLVRTLSGNKDGNWRNIIYEHFNKLKYNPSAFDYLYKDFSYASQFLRVLIKGESFIIPNGIENYISRVDFPETNTFLILEFEGQFHYVRRDESLEWEQTEEELFEIAINNIPTDEIETKVYDLHENFKIYTFFSGDYSASYMLNLKNESEYLKGKFGTLISIPTKGTTLACPIENGNILELIEIINPDNEKFYHEDPGNITLNYYWLHNNKFYLFPSEKVADNKTIKLPKDLLDLLERNS</sequence>
<accession>A0ABV8W296</accession>
<name>A0ABV8W296_9FLAO</name>